<evidence type="ECO:0000256" key="1">
    <source>
        <dbReference type="SAM" id="MobiDB-lite"/>
    </source>
</evidence>
<gene>
    <name evidence="2" type="ORF">UPYG_G00300050</name>
</gene>
<evidence type="ECO:0000313" key="2">
    <source>
        <dbReference type="EMBL" id="KAL0966781.1"/>
    </source>
</evidence>
<proteinExistence type="predicted"/>
<name>A0ABD0W7U6_UMBPY</name>
<reference evidence="2 3" key="1">
    <citation type="submission" date="2024-06" db="EMBL/GenBank/DDBJ databases">
        <authorList>
            <person name="Pan Q."/>
            <person name="Wen M."/>
            <person name="Jouanno E."/>
            <person name="Zahm M."/>
            <person name="Klopp C."/>
            <person name="Cabau C."/>
            <person name="Louis A."/>
            <person name="Berthelot C."/>
            <person name="Parey E."/>
            <person name="Roest Crollius H."/>
            <person name="Montfort J."/>
            <person name="Robinson-Rechavi M."/>
            <person name="Bouchez O."/>
            <person name="Lampietro C."/>
            <person name="Lopez Roques C."/>
            <person name="Donnadieu C."/>
            <person name="Postlethwait J."/>
            <person name="Bobe J."/>
            <person name="Verreycken H."/>
            <person name="Guiguen Y."/>
        </authorList>
    </citation>
    <scope>NUCLEOTIDE SEQUENCE [LARGE SCALE GENOMIC DNA]</scope>
    <source>
        <strain evidence="2">Up_M1</strain>
        <tissue evidence="2">Testis</tissue>
    </source>
</reference>
<accession>A0ABD0W7U6</accession>
<organism evidence="2 3">
    <name type="scientific">Umbra pygmaea</name>
    <name type="common">Eastern mudminnow</name>
    <dbReference type="NCBI Taxonomy" id="75934"/>
    <lineage>
        <taxon>Eukaryota</taxon>
        <taxon>Metazoa</taxon>
        <taxon>Chordata</taxon>
        <taxon>Craniata</taxon>
        <taxon>Vertebrata</taxon>
        <taxon>Euteleostomi</taxon>
        <taxon>Actinopterygii</taxon>
        <taxon>Neopterygii</taxon>
        <taxon>Teleostei</taxon>
        <taxon>Protacanthopterygii</taxon>
        <taxon>Esociformes</taxon>
        <taxon>Umbridae</taxon>
        <taxon>Umbra</taxon>
    </lineage>
</organism>
<protein>
    <submittedName>
        <fullName evidence="2">Uncharacterized protein</fullName>
    </submittedName>
</protein>
<keyword evidence="3" id="KW-1185">Reference proteome</keyword>
<feature type="region of interest" description="Disordered" evidence="1">
    <location>
        <begin position="340"/>
        <end position="441"/>
    </location>
</feature>
<sequence length="489" mass="54350">MWWSAVCVKSDFIPMAWRDRGGHPALTLLALVLIFNAFGHGTALKQTRSSKSSIVLNPKLMWNIDNGKEEKSRLTGDVKYGRLILARNVQPRNESFDTNDRSEHKTKFSNGSLDNIDYQSDMDSGWVESEHVEGEVYGPASPNSPAVERLLQMEPRVECVGDSMNLKVHNTGSIPGSLFFVNRGKLQSPLPLSNLPQSCGHSMRTSSRDWTFHALYEGCYVTRENDYYIMPLLWLGLPLKMSCPAENRFKDSPPMVSCYPEGMVITISGSNAKELQIRFKGDWQSLIRVSSRCGFSVVKHPDGLVLSACYEPCVENRDGMFTLELAGKYGEIKLSCPPLPVTDDEPSEPHALPCLSERSNKPCLTTPTPGKVYQKPKPPPKAPENPSNTKPAEKPSPVTQSPWNPQHYFSFHPQPGKPVTPSPQDRVPATKSPQVPCHGPPESIKHYWNPIMPLPANQRLHASVFARPAGSPDPAANRLNAYVNRPIGF</sequence>
<comment type="caution">
    <text evidence="2">The sequence shown here is derived from an EMBL/GenBank/DDBJ whole genome shotgun (WGS) entry which is preliminary data.</text>
</comment>
<dbReference type="Proteomes" id="UP001557470">
    <property type="component" value="Unassembled WGS sequence"/>
</dbReference>
<dbReference type="AlphaFoldDB" id="A0ABD0W7U6"/>
<feature type="region of interest" description="Disordered" evidence="1">
    <location>
        <begin position="93"/>
        <end position="114"/>
    </location>
</feature>
<evidence type="ECO:0000313" key="3">
    <source>
        <dbReference type="Proteomes" id="UP001557470"/>
    </source>
</evidence>
<feature type="compositionally biased region" description="Basic and acidic residues" evidence="1">
    <location>
        <begin position="94"/>
        <end position="106"/>
    </location>
</feature>
<dbReference type="EMBL" id="JAGEUA010000009">
    <property type="protein sequence ID" value="KAL0966781.1"/>
    <property type="molecule type" value="Genomic_DNA"/>
</dbReference>